<dbReference type="WBParaSite" id="ASIM_0000984801-mRNA-1">
    <property type="protein sequence ID" value="ASIM_0000984801-mRNA-1"/>
    <property type="gene ID" value="ASIM_0000984801"/>
</dbReference>
<reference evidence="1 2" key="2">
    <citation type="submission" date="2018-11" db="EMBL/GenBank/DDBJ databases">
        <authorList>
            <consortium name="Pathogen Informatics"/>
        </authorList>
    </citation>
    <scope>NUCLEOTIDE SEQUENCE [LARGE SCALE GENOMIC DNA]</scope>
</reference>
<dbReference type="EMBL" id="UYRR01029853">
    <property type="protein sequence ID" value="VDK40569.1"/>
    <property type="molecule type" value="Genomic_DNA"/>
</dbReference>
<evidence type="ECO:0000313" key="1">
    <source>
        <dbReference type="EMBL" id="VDK40569.1"/>
    </source>
</evidence>
<dbReference type="AlphaFoldDB" id="A0A0M3JQ97"/>
<evidence type="ECO:0000313" key="2">
    <source>
        <dbReference type="Proteomes" id="UP000267096"/>
    </source>
</evidence>
<reference evidence="3" key="1">
    <citation type="submission" date="2017-02" db="UniProtKB">
        <authorList>
            <consortium name="WormBaseParasite"/>
        </authorList>
    </citation>
    <scope>IDENTIFICATION</scope>
</reference>
<protein>
    <submittedName>
        <fullName evidence="3">Salivary secreted protein</fullName>
    </submittedName>
</protein>
<accession>A0A0M3JQ97</accession>
<proteinExistence type="predicted"/>
<organism evidence="3">
    <name type="scientific">Anisakis simplex</name>
    <name type="common">Herring worm</name>
    <dbReference type="NCBI Taxonomy" id="6269"/>
    <lineage>
        <taxon>Eukaryota</taxon>
        <taxon>Metazoa</taxon>
        <taxon>Ecdysozoa</taxon>
        <taxon>Nematoda</taxon>
        <taxon>Chromadorea</taxon>
        <taxon>Rhabditida</taxon>
        <taxon>Spirurina</taxon>
        <taxon>Ascaridomorpha</taxon>
        <taxon>Ascaridoidea</taxon>
        <taxon>Anisakidae</taxon>
        <taxon>Anisakis</taxon>
        <taxon>Anisakis simplex complex</taxon>
    </lineage>
</organism>
<evidence type="ECO:0000313" key="3">
    <source>
        <dbReference type="WBParaSite" id="ASIM_0000984801-mRNA-1"/>
    </source>
</evidence>
<keyword evidence="2" id="KW-1185">Reference proteome</keyword>
<sequence>MQRGWRVPDCFLVCQWNLYTYTPSILDCNPACPVGQICQDGTCTAPTAPPTPPPVPTPPGPEPT</sequence>
<dbReference type="Proteomes" id="UP000267096">
    <property type="component" value="Unassembled WGS sequence"/>
</dbReference>
<name>A0A0M3JQ97_ANISI</name>
<gene>
    <name evidence="1" type="ORF">ASIM_LOCUS9584</name>
</gene>